<evidence type="ECO:0000256" key="1">
    <source>
        <dbReference type="SAM" id="MobiDB-lite"/>
    </source>
</evidence>
<name>A0A9P6WT71_RHIOR</name>
<feature type="compositionally biased region" description="Low complexity" evidence="1">
    <location>
        <begin position="106"/>
        <end position="121"/>
    </location>
</feature>
<comment type="caution">
    <text evidence="2">The sequence shown here is derived from an EMBL/GenBank/DDBJ whole genome shotgun (WGS) entry which is preliminary data.</text>
</comment>
<dbReference type="InterPro" id="IPR021109">
    <property type="entry name" value="Peptidase_aspartic_dom_sf"/>
</dbReference>
<evidence type="ECO:0000313" key="2">
    <source>
        <dbReference type="EMBL" id="KAG1279466.1"/>
    </source>
</evidence>
<dbReference type="AlphaFoldDB" id="A0A9P6WT71"/>
<keyword evidence="3" id="KW-1185">Reference proteome</keyword>
<evidence type="ECO:0000313" key="3">
    <source>
        <dbReference type="Proteomes" id="UP000716291"/>
    </source>
</evidence>
<sequence>MNNNNQDITNEKVNVTKGGNRFKMQVTDIKDGYRQDVLVDTGSTISTMSRAAVKKLGLQEFACQEQIIRYGNTSTQVASRIPFGGAKPKRRSYSGYGLAGKGRYGSSSKVESSVQKSGAFK</sequence>
<proteinExistence type="predicted"/>
<dbReference type="Gene3D" id="2.40.70.10">
    <property type="entry name" value="Acid Proteases"/>
    <property type="match status" value="1"/>
</dbReference>
<dbReference type="Pfam" id="PF13650">
    <property type="entry name" value="Asp_protease_2"/>
    <property type="match status" value="1"/>
</dbReference>
<dbReference type="EMBL" id="JAANQT010008881">
    <property type="protein sequence ID" value="KAG1279466.1"/>
    <property type="molecule type" value="Genomic_DNA"/>
</dbReference>
<accession>A0A9P6WT71</accession>
<reference evidence="2" key="1">
    <citation type="journal article" date="2020" name="Microb. Genom.">
        <title>Genetic diversity of clinical and environmental Mucorales isolates obtained from an investigation of mucormycosis cases among solid organ transplant recipients.</title>
        <authorList>
            <person name="Nguyen M.H."/>
            <person name="Kaul D."/>
            <person name="Muto C."/>
            <person name="Cheng S.J."/>
            <person name="Richter R.A."/>
            <person name="Bruno V.M."/>
            <person name="Liu G."/>
            <person name="Beyhan S."/>
            <person name="Sundermann A.J."/>
            <person name="Mounaud S."/>
            <person name="Pasculle A.W."/>
            <person name="Nierman W.C."/>
            <person name="Driscoll E."/>
            <person name="Cumbie R."/>
            <person name="Clancy C.J."/>
            <person name="Dupont C.L."/>
        </authorList>
    </citation>
    <scope>NUCLEOTIDE SEQUENCE</scope>
    <source>
        <strain evidence="2">GL11</strain>
    </source>
</reference>
<gene>
    <name evidence="2" type="ORF">G6F64_014577</name>
</gene>
<organism evidence="2 3">
    <name type="scientific">Rhizopus oryzae</name>
    <name type="common">Mucormycosis agent</name>
    <name type="synonym">Rhizopus arrhizus var. delemar</name>
    <dbReference type="NCBI Taxonomy" id="64495"/>
    <lineage>
        <taxon>Eukaryota</taxon>
        <taxon>Fungi</taxon>
        <taxon>Fungi incertae sedis</taxon>
        <taxon>Mucoromycota</taxon>
        <taxon>Mucoromycotina</taxon>
        <taxon>Mucoromycetes</taxon>
        <taxon>Mucorales</taxon>
        <taxon>Mucorineae</taxon>
        <taxon>Rhizopodaceae</taxon>
        <taxon>Rhizopus</taxon>
    </lineage>
</organism>
<dbReference type="Proteomes" id="UP000716291">
    <property type="component" value="Unassembled WGS sequence"/>
</dbReference>
<feature type="region of interest" description="Disordered" evidence="1">
    <location>
        <begin position="81"/>
        <end position="121"/>
    </location>
</feature>
<protein>
    <submittedName>
        <fullName evidence="2">Uncharacterized protein</fullName>
    </submittedName>
</protein>